<dbReference type="InterPro" id="IPR000387">
    <property type="entry name" value="Tyr_Pase_dom"/>
</dbReference>
<dbReference type="InterPro" id="IPR000340">
    <property type="entry name" value="Dual-sp_phosphatase_cat-dom"/>
</dbReference>
<gene>
    <name evidence="3" type="ORF">LSH36_447g00040</name>
</gene>
<comment type="caution">
    <text evidence="3">The sequence shown here is derived from an EMBL/GenBank/DDBJ whole genome shotgun (WGS) entry which is preliminary data.</text>
</comment>
<reference evidence="3" key="1">
    <citation type="journal article" date="2023" name="Mol. Biol. Evol.">
        <title>Third-Generation Sequencing Reveals the Adaptive Role of the Epigenome in Three Deep-Sea Polychaetes.</title>
        <authorList>
            <person name="Perez M."/>
            <person name="Aroh O."/>
            <person name="Sun Y."/>
            <person name="Lan Y."/>
            <person name="Juniper S.K."/>
            <person name="Young C.R."/>
            <person name="Angers B."/>
            <person name="Qian P.Y."/>
        </authorList>
    </citation>
    <scope>NUCLEOTIDE SEQUENCE</scope>
    <source>
        <strain evidence="3">P08H-3</strain>
    </source>
</reference>
<feature type="compositionally biased region" description="Basic and acidic residues" evidence="1">
    <location>
        <begin position="306"/>
        <end position="315"/>
    </location>
</feature>
<feature type="compositionally biased region" description="Basic and acidic residues" evidence="1">
    <location>
        <begin position="426"/>
        <end position="438"/>
    </location>
</feature>
<evidence type="ECO:0000259" key="2">
    <source>
        <dbReference type="PROSITE" id="PS50056"/>
    </source>
</evidence>
<dbReference type="Proteomes" id="UP001208570">
    <property type="component" value="Unassembled WGS sequence"/>
</dbReference>
<evidence type="ECO:0000256" key="1">
    <source>
        <dbReference type="SAM" id="MobiDB-lite"/>
    </source>
</evidence>
<sequence>MEIESHDVKYVKINTEGRLVPSKEVQERFARIVDDFLESNIDNDLLIGVHCTHGLNRTGYMVCRYMIDRMKFDPQQAIDAFNEARGYDIERDNYLTDLLNSNKDPEDRVVVDNASDGEIIEDEDEDCDSEPDEPVTPVKPDPVVDKPTTLPTPADRTQPPFTSPDSQTFGQHSNLQGNFQNDFRGRGFQRRPHGNRGFQNNYNRGGVGGGGFGQNFDNRRGYRARNRGGGGNFRGNFRGGWKDQGYQKLPYYDYDDEDDLDDDTEVIITATERGTIIREERSISEHRRKLAETQGRGGRTAASLKRGHDDHRDGDGDATYKTARLARDRLGHTAFDADWRPDEGSRGRKHWMGGGDAFSEREPYRTGPWKGRSPFEAEGVGKGRGGSFEGSSHGRGKTSFDGTAGGRGKGLPYQESNEWTYKGKGYHNDHFPKKSKYYDDDDDTTDTYFKKYSQGFAASERSRRSWSPDVPKAYRDESKESRFRDRGQQEAFRSRADDDYKGLGDGRRGGYMGRGRGRDMSPPLPEREQSPVAYRSRPRGGNYGEDDPEPSSYHPADDPSAFSRFRDDNSSEFFGKKPRSAFQNEGPSTFRKKIRPAAFRDDSPEFDGDTERDLGGKKTASCDESFRKPKYRGRNVRDSFGRDRFDDSDSDDGSLSTSRRRRLTPPAQYRDPEPDDNEDSPPFCDESPPFTGSDDGFRARDSIFGRGRDRDEAFASRGRAYARGAF</sequence>
<dbReference type="AlphaFoldDB" id="A0AAD9JAB6"/>
<accession>A0AAD9JAB6</accession>
<dbReference type="PROSITE" id="PS50056">
    <property type="entry name" value="TYR_PHOSPHATASE_2"/>
    <property type="match status" value="1"/>
</dbReference>
<feature type="compositionally biased region" description="Acidic residues" evidence="1">
    <location>
        <begin position="118"/>
        <end position="133"/>
    </location>
</feature>
<protein>
    <recommendedName>
        <fullName evidence="2">Tyrosine specific protein phosphatases domain-containing protein</fullName>
    </recommendedName>
</protein>
<dbReference type="InterPro" id="IPR051029">
    <property type="entry name" value="mRNA_Capping_Enz/RNA_Phosphat"/>
</dbReference>
<feature type="region of interest" description="Disordered" evidence="1">
    <location>
        <begin position="106"/>
        <end position="172"/>
    </location>
</feature>
<feature type="compositionally biased region" description="Basic and acidic residues" evidence="1">
    <location>
        <begin position="598"/>
        <end position="627"/>
    </location>
</feature>
<proteinExistence type="predicted"/>
<evidence type="ECO:0000313" key="3">
    <source>
        <dbReference type="EMBL" id="KAK2149532.1"/>
    </source>
</evidence>
<feature type="region of interest" description="Disordered" evidence="1">
    <location>
        <begin position="287"/>
        <end position="318"/>
    </location>
</feature>
<dbReference type="Gene3D" id="3.90.190.10">
    <property type="entry name" value="Protein tyrosine phosphatase superfamily"/>
    <property type="match status" value="1"/>
</dbReference>
<evidence type="ECO:0000313" key="4">
    <source>
        <dbReference type="Proteomes" id="UP001208570"/>
    </source>
</evidence>
<dbReference type="PANTHER" id="PTHR10367:SF9">
    <property type="entry name" value="DUAL-SPECIFICITY PHOSPHATASE 11 (RNA_RNP COMPLEX 1-INTERACTING)"/>
    <property type="match status" value="1"/>
</dbReference>
<dbReference type="PANTHER" id="PTHR10367">
    <property type="entry name" value="MRNA-CAPPING ENZYME"/>
    <property type="match status" value="1"/>
</dbReference>
<organism evidence="3 4">
    <name type="scientific">Paralvinella palmiformis</name>
    <dbReference type="NCBI Taxonomy" id="53620"/>
    <lineage>
        <taxon>Eukaryota</taxon>
        <taxon>Metazoa</taxon>
        <taxon>Spiralia</taxon>
        <taxon>Lophotrochozoa</taxon>
        <taxon>Annelida</taxon>
        <taxon>Polychaeta</taxon>
        <taxon>Sedentaria</taxon>
        <taxon>Canalipalpata</taxon>
        <taxon>Terebellida</taxon>
        <taxon>Terebelliformia</taxon>
        <taxon>Alvinellidae</taxon>
        <taxon>Paralvinella</taxon>
    </lineage>
</organism>
<keyword evidence="4" id="KW-1185">Reference proteome</keyword>
<feature type="compositionally biased region" description="Basic and acidic residues" evidence="1">
    <location>
        <begin position="695"/>
        <end position="710"/>
    </location>
</feature>
<feature type="region of interest" description="Disordered" evidence="1">
    <location>
        <begin position="340"/>
        <end position="710"/>
    </location>
</feature>
<dbReference type="PROSITE" id="PS00383">
    <property type="entry name" value="TYR_PHOSPHATASE_1"/>
    <property type="match status" value="1"/>
</dbReference>
<feature type="compositionally biased region" description="Basic and acidic residues" evidence="1">
    <location>
        <begin position="635"/>
        <end position="647"/>
    </location>
</feature>
<dbReference type="InterPro" id="IPR016130">
    <property type="entry name" value="Tyr_Pase_AS"/>
</dbReference>
<dbReference type="InterPro" id="IPR029021">
    <property type="entry name" value="Prot-tyrosine_phosphatase-like"/>
</dbReference>
<name>A0AAD9JAB6_9ANNE</name>
<feature type="domain" description="Tyrosine specific protein phosphatases" evidence="2">
    <location>
        <begin position="27"/>
        <end position="96"/>
    </location>
</feature>
<dbReference type="SUPFAM" id="SSF52799">
    <property type="entry name" value="(Phosphotyrosine protein) phosphatases II"/>
    <property type="match status" value="1"/>
</dbReference>
<dbReference type="EMBL" id="JAODUP010000447">
    <property type="protein sequence ID" value="KAK2149532.1"/>
    <property type="molecule type" value="Genomic_DNA"/>
</dbReference>
<dbReference type="Pfam" id="PF00782">
    <property type="entry name" value="DSPc"/>
    <property type="match status" value="1"/>
</dbReference>
<feature type="compositionally biased region" description="Polar residues" evidence="1">
    <location>
        <begin position="159"/>
        <end position="172"/>
    </location>
</feature>
<feature type="compositionally biased region" description="Basic and acidic residues" evidence="1">
    <location>
        <begin position="472"/>
        <end position="508"/>
    </location>
</feature>
<feature type="region of interest" description="Disordered" evidence="1">
    <location>
        <begin position="194"/>
        <end position="213"/>
    </location>
</feature>
<dbReference type="GO" id="GO:0004651">
    <property type="term" value="F:polynucleotide 5'-phosphatase activity"/>
    <property type="evidence" value="ECO:0007669"/>
    <property type="project" value="TreeGrafter"/>
</dbReference>